<dbReference type="PROSITE" id="PS00519">
    <property type="entry name" value="HTH_ASNC_1"/>
    <property type="match status" value="1"/>
</dbReference>
<dbReference type="PROSITE" id="PS50956">
    <property type="entry name" value="HTH_ASNC_2"/>
    <property type="match status" value="1"/>
</dbReference>
<evidence type="ECO:0000256" key="3">
    <source>
        <dbReference type="ARBA" id="ARBA00023163"/>
    </source>
</evidence>
<dbReference type="SUPFAM" id="SSF46785">
    <property type="entry name" value="Winged helix' DNA-binding domain"/>
    <property type="match status" value="1"/>
</dbReference>
<dbReference type="Proteomes" id="UP000540490">
    <property type="component" value="Unassembled WGS sequence"/>
</dbReference>
<dbReference type="InterPro" id="IPR019885">
    <property type="entry name" value="Tscrpt_reg_HTH_AsnC-type_CS"/>
</dbReference>
<dbReference type="Pfam" id="PF01037">
    <property type="entry name" value="AsnC_trans_reg"/>
    <property type="match status" value="1"/>
</dbReference>
<dbReference type="SMART" id="SM00344">
    <property type="entry name" value="HTH_ASNC"/>
    <property type="match status" value="1"/>
</dbReference>
<evidence type="ECO:0000313" key="9">
    <source>
        <dbReference type="Proteomes" id="UP000540490"/>
    </source>
</evidence>
<comment type="caution">
    <text evidence="7">The sequence shown here is derived from an EMBL/GenBank/DDBJ whole genome shotgun (WGS) entry which is preliminary data.</text>
</comment>
<sequence length="162" mass="17443">MSDMIGIMQPDETDRTLLALLEGNARMSTVALARRVGLSRTTVQSRIERMERAGVIAGYTTVTPAHDADAVRAHVMITITPRHAASVEAALRPIREIRELHAVSGMVDMIAVVGAGATETINRVIDRIGMLDGVERTTSAIILSTRFRRRGGEPEPGSSGGR</sequence>
<keyword evidence="2" id="KW-0238">DNA-binding</keyword>
<evidence type="ECO:0000256" key="1">
    <source>
        <dbReference type="ARBA" id="ARBA00023015"/>
    </source>
</evidence>
<proteinExistence type="predicted"/>
<accession>A0A7W4PH38</accession>
<dbReference type="EMBL" id="JABEQO010000001">
    <property type="protein sequence ID" value="MBB2162944.1"/>
    <property type="molecule type" value="Genomic_DNA"/>
</dbReference>
<dbReference type="PANTHER" id="PTHR30154">
    <property type="entry name" value="LEUCINE-RESPONSIVE REGULATORY PROTEIN"/>
    <property type="match status" value="1"/>
</dbReference>
<keyword evidence="9" id="KW-1185">Reference proteome</keyword>
<dbReference type="InterPro" id="IPR019887">
    <property type="entry name" value="Tscrpt_reg_AsnC/Lrp_C"/>
</dbReference>
<dbReference type="InterPro" id="IPR036388">
    <property type="entry name" value="WH-like_DNA-bd_sf"/>
</dbReference>
<dbReference type="PANTHER" id="PTHR30154:SF53">
    <property type="entry name" value="HTH-TYPE TRANSCRIPTIONAL REGULATOR LRPC"/>
    <property type="match status" value="1"/>
</dbReference>
<evidence type="ECO:0000313" key="10">
    <source>
        <dbReference type="Proteomes" id="UP000561077"/>
    </source>
</evidence>
<dbReference type="InterPro" id="IPR011991">
    <property type="entry name" value="ArsR-like_HTH"/>
</dbReference>
<dbReference type="AlphaFoldDB" id="A0A7W4PH38"/>
<dbReference type="PRINTS" id="PR00033">
    <property type="entry name" value="HTHASNC"/>
</dbReference>
<dbReference type="GO" id="GO:0043565">
    <property type="term" value="F:sequence-specific DNA binding"/>
    <property type="evidence" value="ECO:0007669"/>
    <property type="project" value="InterPro"/>
</dbReference>
<dbReference type="Proteomes" id="UP000561077">
    <property type="component" value="Unassembled WGS sequence"/>
</dbReference>
<dbReference type="Gene3D" id="1.10.10.10">
    <property type="entry name" value="Winged helix-like DNA-binding domain superfamily/Winged helix DNA-binding domain"/>
    <property type="match status" value="1"/>
</dbReference>
<name>A0A7W4PH38_9PROT</name>
<feature type="domain" description="HTH asnC-type" evidence="4">
    <location>
        <begin position="10"/>
        <end position="62"/>
    </location>
</feature>
<dbReference type="GO" id="GO:0006355">
    <property type="term" value="P:regulation of DNA-templated transcription"/>
    <property type="evidence" value="ECO:0007669"/>
    <property type="project" value="UniProtKB-ARBA"/>
</dbReference>
<dbReference type="EMBL" id="JABEQP010000004">
    <property type="protein sequence ID" value="MBB2197320.1"/>
    <property type="molecule type" value="Genomic_DNA"/>
</dbReference>
<protein>
    <submittedName>
        <fullName evidence="7">Lrp/AsnC family transcriptional regulator</fullName>
    </submittedName>
</protein>
<dbReference type="Gene3D" id="3.30.70.920">
    <property type="match status" value="1"/>
</dbReference>
<keyword evidence="3" id="KW-0804">Transcription</keyword>
<evidence type="ECO:0000259" key="4">
    <source>
        <dbReference type="PROSITE" id="PS50956"/>
    </source>
</evidence>
<evidence type="ECO:0000256" key="2">
    <source>
        <dbReference type="ARBA" id="ARBA00023125"/>
    </source>
</evidence>
<gene>
    <name evidence="6" type="ORF">HLH25_01670</name>
    <name evidence="5" type="ORF">HLH26_00040</name>
    <name evidence="7" type="ORF">HLH44_07590</name>
</gene>
<dbReference type="InterPro" id="IPR036390">
    <property type="entry name" value="WH_DNA-bd_sf"/>
</dbReference>
<dbReference type="InterPro" id="IPR019888">
    <property type="entry name" value="Tscrpt_reg_AsnC-like"/>
</dbReference>
<keyword evidence="1" id="KW-0805">Transcription regulation</keyword>
<evidence type="ECO:0000313" key="5">
    <source>
        <dbReference type="EMBL" id="MBB2162944.1"/>
    </source>
</evidence>
<evidence type="ECO:0000313" key="6">
    <source>
        <dbReference type="EMBL" id="MBB2192361.1"/>
    </source>
</evidence>
<dbReference type="InterPro" id="IPR011008">
    <property type="entry name" value="Dimeric_a/b-barrel"/>
</dbReference>
<dbReference type="CDD" id="cd00090">
    <property type="entry name" value="HTH_ARSR"/>
    <property type="match status" value="1"/>
</dbReference>
<dbReference type="Proteomes" id="UP000530320">
    <property type="component" value="Unassembled WGS sequence"/>
</dbReference>
<dbReference type="Pfam" id="PF13404">
    <property type="entry name" value="HTH_AsnC-type"/>
    <property type="match status" value="1"/>
</dbReference>
<dbReference type="GO" id="GO:0005829">
    <property type="term" value="C:cytosol"/>
    <property type="evidence" value="ECO:0007669"/>
    <property type="project" value="TreeGrafter"/>
</dbReference>
<organism evidence="7 8">
    <name type="scientific">Gluconacetobacter dulcium</name>
    <dbReference type="NCBI Taxonomy" id="2729096"/>
    <lineage>
        <taxon>Bacteria</taxon>
        <taxon>Pseudomonadati</taxon>
        <taxon>Pseudomonadota</taxon>
        <taxon>Alphaproteobacteria</taxon>
        <taxon>Acetobacterales</taxon>
        <taxon>Acetobacteraceae</taxon>
        <taxon>Gluconacetobacter</taxon>
    </lineage>
</organism>
<evidence type="ECO:0000313" key="7">
    <source>
        <dbReference type="EMBL" id="MBB2197320.1"/>
    </source>
</evidence>
<reference evidence="8 9" key="1">
    <citation type="submission" date="2020-04" db="EMBL/GenBank/DDBJ databases">
        <title>Description of novel Gluconacetobacter.</title>
        <authorList>
            <person name="Sombolestani A."/>
        </authorList>
    </citation>
    <scope>NUCLEOTIDE SEQUENCE [LARGE SCALE GENOMIC DNA]</scope>
    <source>
        <strain evidence="6 9">LMG 1728</strain>
        <strain evidence="5 10">LMG 1731</strain>
        <strain evidence="7 8">LMG 22058</strain>
    </source>
</reference>
<dbReference type="InterPro" id="IPR000485">
    <property type="entry name" value="AsnC-type_HTH_dom"/>
</dbReference>
<evidence type="ECO:0000313" key="8">
    <source>
        <dbReference type="Proteomes" id="UP000530320"/>
    </source>
</evidence>
<dbReference type="SUPFAM" id="SSF54909">
    <property type="entry name" value="Dimeric alpha+beta barrel"/>
    <property type="match status" value="1"/>
</dbReference>
<dbReference type="GO" id="GO:0043200">
    <property type="term" value="P:response to amino acid"/>
    <property type="evidence" value="ECO:0007669"/>
    <property type="project" value="TreeGrafter"/>
</dbReference>
<dbReference type="EMBL" id="JABEQN010000001">
    <property type="protein sequence ID" value="MBB2192361.1"/>
    <property type="molecule type" value="Genomic_DNA"/>
</dbReference>